<dbReference type="SUPFAM" id="SSF110014">
    <property type="entry name" value="Her-1"/>
    <property type="match status" value="1"/>
</dbReference>
<evidence type="ECO:0000256" key="1">
    <source>
        <dbReference type="SAM" id="MobiDB-lite"/>
    </source>
</evidence>
<reference evidence="3" key="1">
    <citation type="submission" date="2016-11" db="UniProtKB">
        <authorList>
            <consortium name="WormBaseParasite"/>
        </authorList>
    </citation>
    <scope>IDENTIFICATION</scope>
</reference>
<feature type="compositionally biased region" description="Basic and acidic residues" evidence="1">
    <location>
        <begin position="105"/>
        <end position="114"/>
    </location>
</feature>
<dbReference type="GO" id="GO:0006355">
    <property type="term" value="P:regulation of DNA-templated transcription"/>
    <property type="evidence" value="ECO:0007669"/>
    <property type="project" value="InterPro"/>
</dbReference>
<dbReference type="GO" id="GO:0005634">
    <property type="term" value="C:nucleus"/>
    <property type="evidence" value="ECO:0007669"/>
    <property type="project" value="TreeGrafter"/>
</dbReference>
<dbReference type="Proteomes" id="UP000095283">
    <property type="component" value="Unplaced"/>
</dbReference>
<dbReference type="AlphaFoldDB" id="A0A1I7XG48"/>
<dbReference type="PANTHER" id="PTHR13464:SF0">
    <property type="entry name" value="SAP30-BINDING PROTEIN"/>
    <property type="match status" value="1"/>
</dbReference>
<dbReference type="PANTHER" id="PTHR13464">
    <property type="entry name" value="TRANSCRIPTIONAL REGULATOR PROTEIN HCNGP"/>
    <property type="match status" value="1"/>
</dbReference>
<name>A0A1I7XG48_HETBA</name>
<dbReference type="Gene3D" id="3.30.2350.10">
    <property type="entry name" value="Pseudouridine synthase"/>
    <property type="match status" value="1"/>
</dbReference>
<feature type="region of interest" description="Disordered" evidence="1">
    <location>
        <begin position="55"/>
        <end position="75"/>
    </location>
</feature>
<feature type="region of interest" description="Disordered" evidence="1">
    <location>
        <begin position="144"/>
        <end position="163"/>
    </location>
</feature>
<accession>A0A1I7XG48</accession>
<feature type="compositionally biased region" description="Basic and acidic residues" evidence="1">
    <location>
        <begin position="88"/>
        <end position="97"/>
    </location>
</feature>
<dbReference type="Pfam" id="PF07818">
    <property type="entry name" value="HCNGP"/>
    <property type="match status" value="1"/>
</dbReference>
<organism evidence="2 3">
    <name type="scientific">Heterorhabditis bacteriophora</name>
    <name type="common">Entomopathogenic nematode worm</name>
    <dbReference type="NCBI Taxonomy" id="37862"/>
    <lineage>
        <taxon>Eukaryota</taxon>
        <taxon>Metazoa</taxon>
        <taxon>Ecdysozoa</taxon>
        <taxon>Nematoda</taxon>
        <taxon>Chromadorea</taxon>
        <taxon>Rhabditida</taxon>
        <taxon>Rhabditina</taxon>
        <taxon>Rhabditomorpha</taxon>
        <taxon>Strongyloidea</taxon>
        <taxon>Heterorhabditidae</taxon>
        <taxon>Heterorhabditis</taxon>
    </lineage>
</organism>
<dbReference type="InterPro" id="IPR012479">
    <property type="entry name" value="SAP30BP"/>
</dbReference>
<feature type="compositionally biased region" description="Basic and acidic residues" evidence="1">
    <location>
        <begin position="65"/>
        <end position="74"/>
    </location>
</feature>
<keyword evidence="2" id="KW-1185">Reference proteome</keyword>
<sequence length="713" mass="80693">MNNLVDYDGESDEDSPKRRSLVAEDIFALYEDWIYINDRDYYIFLNINILISVPKDGAADDQDSGDSRQRRDSDMMFDDEAVYNETHVESPASDHSDAVGFREPPPPKRREEFHSPSPALRTPSKFPHVSSHASLVSYAGDDEKEDAFEQGSNKASQDEDIPIDSEVRIPPAPEQECNPELQKIRYFVIYDLDVLQARFEEHFQKKSVGFDSNGAIQNRKDFLNPSSYNLFVISFSLDEKGTNFRNSIFNPHMFPSNCYYEKIAEEQRKLTESSGLGKKPAGNQHFTSRPSYADATLVRAALHPKVFTYVDQLVKHIQYNFILHEPVKSCLIRVILGRFLIIPKPYGISCLGEKQENGGIFENTVYNVPVDKESINMKKLVNSNVTIADCIPFLAKMFNEPGLTFCTGIKRYCSGAIVLPANPVDFENVKKSIKFAAKKTDECPYQHKGLAIVLSSPPELFGTVSGYATFQAVGKHKEYIFVEGRAKKRAKTGKFAVQGCMEYRVLDHKYGCSLIAFAVNKFARHLPRLMFTHLLCPILGDRMYSNRLINVDGIPTLIKPSQNKMLSTKLVRSLPQAMFDPVFPVLGSLIVLAVTHADVECCTVFSGDFNDEEGVCRTMCASALRSPSLRSTQKLRNIMQCKLNNPLFGMHENPSRQLIKECFERMCMKCESTVMPYLLVSDSMRLHEGKCAKISLVQNHKCCKQMIRNKHKA</sequence>
<dbReference type="InterPro" id="IPR015313">
    <property type="entry name" value="Her-1"/>
</dbReference>
<protein>
    <submittedName>
        <fullName evidence="3">Piwi domain-containing protein</fullName>
    </submittedName>
</protein>
<evidence type="ECO:0000313" key="3">
    <source>
        <dbReference type="WBParaSite" id="Hba_16459"/>
    </source>
</evidence>
<dbReference type="WBParaSite" id="Hba_16459">
    <property type="protein sequence ID" value="Hba_16459"/>
    <property type="gene ID" value="Hba_16459"/>
</dbReference>
<dbReference type="Pfam" id="PF09232">
    <property type="entry name" value="Caenor_Her-1"/>
    <property type="match status" value="1"/>
</dbReference>
<feature type="region of interest" description="Disordered" evidence="1">
    <location>
        <begin position="88"/>
        <end position="128"/>
    </location>
</feature>
<proteinExistence type="predicted"/>
<dbReference type="InterPro" id="IPR036341">
    <property type="entry name" value="Her-1_sf"/>
</dbReference>
<evidence type="ECO:0000313" key="2">
    <source>
        <dbReference type="Proteomes" id="UP000095283"/>
    </source>
</evidence>
<dbReference type="Gene3D" id="1.10.150.370">
    <property type="entry name" value="Caenorhabditis elegans Her-1, C-terminal domain"/>
    <property type="match status" value="1"/>
</dbReference>
<dbReference type="InterPro" id="IPR043108">
    <property type="entry name" value="Her-1_C"/>
</dbReference>